<dbReference type="AlphaFoldDB" id="A0AAD7ZK35"/>
<name>A0AAD7ZK35_DIPPU</name>
<sequence length="57" mass="6889">SVVTSWVELKYISRSRFISEGKLKMSAWNQNISSKQNQHRENLHYYVENYSIQYFSL</sequence>
<proteinExistence type="predicted"/>
<keyword evidence="2" id="KW-1185">Reference proteome</keyword>
<evidence type="ECO:0000313" key="2">
    <source>
        <dbReference type="Proteomes" id="UP001233999"/>
    </source>
</evidence>
<accession>A0AAD7ZK35</accession>
<protein>
    <submittedName>
        <fullName evidence="1">Uncharacterized protein</fullName>
    </submittedName>
</protein>
<organism evidence="1 2">
    <name type="scientific">Diploptera punctata</name>
    <name type="common">Pacific beetle cockroach</name>
    <dbReference type="NCBI Taxonomy" id="6984"/>
    <lineage>
        <taxon>Eukaryota</taxon>
        <taxon>Metazoa</taxon>
        <taxon>Ecdysozoa</taxon>
        <taxon>Arthropoda</taxon>
        <taxon>Hexapoda</taxon>
        <taxon>Insecta</taxon>
        <taxon>Pterygota</taxon>
        <taxon>Neoptera</taxon>
        <taxon>Polyneoptera</taxon>
        <taxon>Dictyoptera</taxon>
        <taxon>Blattodea</taxon>
        <taxon>Blaberoidea</taxon>
        <taxon>Blaberidae</taxon>
        <taxon>Diplopterinae</taxon>
        <taxon>Diploptera</taxon>
    </lineage>
</organism>
<feature type="non-terminal residue" evidence="1">
    <location>
        <position position="1"/>
    </location>
</feature>
<reference evidence="1" key="1">
    <citation type="journal article" date="2023" name="IScience">
        <title>Live-bearing cockroach genome reveals convergent evolutionary mechanisms linked to viviparity in insects and beyond.</title>
        <authorList>
            <person name="Fouks B."/>
            <person name="Harrison M.C."/>
            <person name="Mikhailova A.A."/>
            <person name="Marchal E."/>
            <person name="English S."/>
            <person name="Carruthers M."/>
            <person name="Jennings E.C."/>
            <person name="Chiamaka E.L."/>
            <person name="Frigard R.A."/>
            <person name="Pippel M."/>
            <person name="Attardo G.M."/>
            <person name="Benoit J.B."/>
            <person name="Bornberg-Bauer E."/>
            <person name="Tobe S.S."/>
        </authorList>
    </citation>
    <scope>NUCLEOTIDE SEQUENCE</scope>
    <source>
        <strain evidence="1">Stay&amp;Tobe</strain>
    </source>
</reference>
<evidence type="ECO:0000313" key="1">
    <source>
        <dbReference type="EMBL" id="KAJ9581856.1"/>
    </source>
</evidence>
<gene>
    <name evidence="1" type="ORF">L9F63_003787</name>
</gene>
<dbReference type="EMBL" id="JASPKZ010007839">
    <property type="protein sequence ID" value="KAJ9581856.1"/>
    <property type="molecule type" value="Genomic_DNA"/>
</dbReference>
<comment type="caution">
    <text evidence="1">The sequence shown here is derived from an EMBL/GenBank/DDBJ whole genome shotgun (WGS) entry which is preliminary data.</text>
</comment>
<reference evidence="1" key="2">
    <citation type="submission" date="2023-05" db="EMBL/GenBank/DDBJ databases">
        <authorList>
            <person name="Fouks B."/>
        </authorList>
    </citation>
    <scope>NUCLEOTIDE SEQUENCE</scope>
    <source>
        <strain evidence="1">Stay&amp;Tobe</strain>
        <tissue evidence="1">Testes</tissue>
    </source>
</reference>
<dbReference type="Proteomes" id="UP001233999">
    <property type="component" value="Unassembled WGS sequence"/>
</dbReference>
<feature type="non-terminal residue" evidence="1">
    <location>
        <position position="57"/>
    </location>
</feature>